<dbReference type="GO" id="GO:0016887">
    <property type="term" value="F:ATP hydrolysis activity"/>
    <property type="evidence" value="ECO:0007669"/>
    <property type="project" value="InterPro"/>
</dbReference>
<dbReference type="PANTHER" id="PTHR41259">
    <property type="entry name" value="DOUBLE-STRAND BREAK REPAIR RAD50 ATPASE, PUTATIVE-RELATED"/>
    <property type="match status" value="1"/>
</dbReference>
<dbReference type="PANTHER" id="PTHR41259:SF1">
    <property type="entry name" value="DOUBLE-STRAND BREAK REPAIR RAD50 ATPASE, PUTATIVE-RELATED"/>
    <property type="match status" value="1"/>
</dbReference>
<organism evidence="4 5">
    <name type="scientific">Nitrobacter winogradskyi (strain ATCC 25391 / DSM 10237 / CIP 104748 / NCIMB 11846 / Nb-255)</name>
    <dbReference type="NCBI Taxonomy" id="323098"/>
    <lineage>
        <taxon>Bacteria</taxon>
        <taxon>Pseudomonadati</taxon>
        <taxon>Pseudomonadota</taxon>
        <taxon>Alphaproteobacteria</taxon>
        <taxon>Hyphomicrobiales</taxon>
        <taxon>Nitrobacteraceae</taxon>
        <taxon>Nitrobacter</taxon>
    </lineage>
</organism>
<gene>
    <name evidence="4" type="ordered locus">Nwi_0907</name>
</gene>
<dbReference type="RefSeq" id="WP_011314210.1">
    <property type="nucleotide sequence ID" value="NC_007406.1"/>
</dbReference>
<name>Q3SU72_NITWN</name>
<keyword evidence="5" id="KW-1185">Reference proteome</keyword>
<evidence type="ECO:0000313" key="4">
    <source>
        <dbReference type="EMBL" id="ABA04169.1"/>
    </source>
</evidence>
<keyword evidence="1" id="KW-0175">Coiled coil</keyword>
<dbReference type="Proteomes" id="UP000002531">
    <property type="component" value="Chromosome"/>
</dbReference>
<dbReference type="STRING" id="323098.Nwi_0907"/>
<protein>
    <recommendedName>
        <fullName evidence="3">Rad50/SbcC-type AAA domain-containing protein</fullName>
    </recommendedName>
</protein>
<evidence type="ECO:0000313" key="5">
    <source>
        <dbReference type="Proteomes" id="UP000002531"/>
    </source>
</evidence>
<dbReference type="SUPFAM" id="SSF52540">
    <property type="entry name" value="P-loop containing nucleoside triphosphate hydrolases"/>
    <property type="match status" value="1"/>
</dbReference>
<dbReference type="AlphaFoldDB" id="Q3SU72"/>
<feature type="compositionally biased region" description="Basic and acidic residues" evidence="2">
    <location>
        <begin position="629"/>
        <end position="649"/>
    </location>
</feature>
<dbReference type="Gene3D" id="3.40.50.300">
    <property type="entry name" value="P-loop containing nucleotide triphosphate hydrolases"/>
    <property type="match status" value="2"/>
</dbReference>
<evidence type="ECO:0000259" key="3">
    <source>
        <dbReference type="Pfam" id="PF13476"/>
    </source>
</evidence>
<accession>Q3SU72</accession>
<dbReference type="Pfam" id="PF13476">
    <property type="entry name" value="AAA_23"/>
    <property type="match status" value="1"/>
</dbReference>
<dbReference type="GO" id="GO:0006302">
    <property type="term" value="P:double-strand break repair"/>
    <property type="evidence" value="ECO:0007669"/>
    <property type="project" value="InterPro"/>
</dbReference>
<feature type="domain" description="Rad50/SbcC-type AAA" evidence="3">
    <location>
        <begin position="6"/>
        <end position="263"/>
    </location>
</feature>
<feature type="coiled-coil region" evidence="1">
    <location>
        <begin position="716"/>
        <end position="746"/>
    </location>
</feature>
<feature type="coiled-coil region" evidence="1">
    <location>
        <begin position="203"/>
        <end position="393"/>
    </location>
</feature>
<dbReference type="OrthoDB" id="7069379at2"/>
<dbReference type="InterPro" id="IPR027417">
    <property type="entry name" value="P-loop_NTPase"/>
</dbReference>
<reference evidence="4 5" key="1">
    <citation type="journal article" date="2006" name="Appl. Environ. Microbiol.">
        <title>Genome sequence of the chemolithoautotrophic nitrite-oxidizing bacterium Nitrobacter winogradskyi Nb-255.</title>
        <authorList>
            <person name="Starkenburg S.R."/>
            <person name="Chain P.S."/>
            <person name="Sayavedra-Soto L.A."/>
            <person name="Hauser L."/>
            <person name="Land M.L."/>
            <person name="Larimer F.W."/>
            <person name="Malfatti S.A."/>
            <person name="Klotz M.G."/>
            <person name="Bottomley P.J."/>
            <person name="Arp D.J."/>
            <person name="Hickey W.J."/>
        </authorList>
    </citation>
    <scope>NUCLEOTIDE SEQUENCE [LARGE SCALE GENOMIC DNA]</scope>
    <source>
        <strain evidence="5">ATCC 25391 / DSM 10237 / CIP 104748 / NCIMB 11846 / Nb-255</strain>
    </source>
</reference>
<sequence>MKISALRLFNVKRFAGRGVAIEGIDDGVNVLCAANEFGKSTSFEALHALFFQPHSSASGDVRTLRPYSGGSPLVQADIATGEGRFRITKQYFVGRSARVTDLATGQLVAQADEAENFIANLVKGGTAGPAGLLWVRQGVTAIERRSKSDDGEREVRRSLLESVQGEVEEVTGGRRMTEILSATQQALSELVTATGRPKAGGRYASALDERDKLIADEKELSDEVAALREALDQRASATKSLAELDRADDRQQRRKAVEAAQAAFDAAKSQREKLRTAEAELRLALERRGVAEKELLAFRTAMETARELRQERLAAEDRRRRAVENRREAREAIAKATAESEAAEAGERETRDLLARLDAALRAREAFERLAQLKDQLASAEATREELERGEAELSLLKLPSNAVDELQDLEIEIAKLHAVEEAARPSVAVDYQPDAIGLVTMNGDPLSDRQERTYDGQARLTIPGIGTVTLRSNRPSLSDGRLERAQAERRTLLSSMGVDDLAAARKRQVEAQKMDAELRELRGRLSQLAPDGLTRLREDVAAQSAVDSGDLELKADPAQVRATLAEAGERLKAARLALRETEPLRGRAEEAFVAAETKLAKLNAEQAQIDSILGPEEERAAREQQLVKVRDDRERSRAEAETDAKKLSDTATDLESAEAALKRARSVEEASEKEIHRLRETIAGLNAGIRARADEAVEERWRESADARSAATVRVAAFEKEIAILQRLASALEKARTEARELYLKPVMTELKPLLGLLFDDVSITFDDKSLLPQAIRRNGQEEEVDRLSGGMREQLSVLTRLAFARLLARDGRPAPVILDDALVYSDDDRIEKMFDALHRQSREQQIIVFSCRQRAFQKLGGNILQMTEWQP</sequence>
<dbReference type="HOGENOM" id="CLU_015046_0_0_5"/>
<feature type="region of interest" description="Disordered" evidence="2">
    <location>
        <begin position="626"/>
        <end position="653"/>
    </location>
</feature>
<proteinExistence type="predicted"/>
<dbReference type="eggNOG" id="COG0419">
    <property type="taxonomic scope" value="Bacteria"/>
</dbReference>
<dbReference type="KEGG" id="nwi:Nwi_0907"/>
<dbReference type="EMBL" id="CP000115">
    <property type="protein sequence ID" value="ABA04169.1"/>
    <property type="molecule type" value="Genomic_DNA"/>
</dbReference>
<evidence type="ECO:0000256" key="1">
    <source>
        <dbReference type="SAM" id="Coils"/>
    </source>
</evidence>
<evidence type="ECO:0000256" key="2">
    <source>
        <dbReference type="SAM" id="MobiDB-lite"/>
    </source>
</evidence>
<dbReference type="InterPro" id="IPR038729">
    <property type="entry name" value="Rad50/SbcC_AAA"/>
</dbReference>